<keyword evidence="3" id="KW-1185">Reference proteome</keyword>
<feature type="compositionally biased region" description="Acidic residues" evidence="1">
    <location>
        <begin position="18"/>
        <end position="28"/>
    </location>
</feature>
<proteinExistence type="predicted"/>
<name>A0ABY4FM34_9MICO</name>
<feature type="region of interest" description="Disordered" evidence="1">
    <location>
        <begin position="1"/>
        <end position="76"/>
    </location>
</feature>
<accession>A0ABY4FM34</accession>
<evidence type="ECO:0000313" key="2">
    <source>
        <dbReference type="EMBL" id="UOQ57329.1"/>
    </source>
</evidence>
<feature type="compositionally biased region" description="Basic and acidic residues" evidence="1">
    <location>
        <begin position="7"/>
        <end position="17"/>
    </location>
</feature>
<evidence type="ECO:0000313" key="3">
    <source>
        <dbReference type="Proteomes" id="UP000831786"/>
    </source>
</evidence>
<organism evidence="2 3">
    <name type="scientific">Leucobacter allii</name>
    <dbReference type="NCBI Taxonomy" id="2932247"/>
    <lineage>
        <taxon>Bacteria</taxon>
        <taxon>Bacillati</taxon>
        <taxon>Actinomycetota</taxon>
        <taxon>Actinomycetes</taxon>
        <taxon>Micrococcales</taxon>
        <taxon>Microbacteriaceae</taxon>
        <taxon>Leucobacter</taxon>
    </lineage>
</organism>
<dbReference type="RefSeq" id="WP_244728035.1">
    <property type="nucleotide sequence ID" value="NZ_CP095045.1"/>
</dbReference>
<protein>
    <submittedName>
        <fullName evidence="2">Uncharacterized protein</fullName>
    </submittedName>
</protein>
<reference evidence="2 3" key="1">
    <citation type="submission" date="2022-04" db="EMBL/GenBank/DDBJ databases">
        <title>Leucobacter sp. isolated from rhizosphere of garlic.</title>
        <authorList>
            <person name="Won M."/>
            <person name="Lee C.-M."/>
            <person name="Woen H.-Y."/>
            <person name="Kwon S.-W."/>
        </authorList>
    </citation>
    <scope>NUCLEOTIDE SEQUENCE [LARGE SCALE GENOMIC DNA]</scope>
    <source>
        <strain evidence="2 3">H21R-40</strain>
    </source>
</reference>
<evidence type="ECO:0000256" key="1">
    <source>
        <dbReference type="SAM" id="MobiDB-lite"/>
    </source>
</evidence>
<gene>
    <name evidence="2" type="ORF">MUN78_00345</name>
</gene>
<sequence>MSAGTGDPRHEPDRAGEEAEPGENGPDENDPKLPDEAPDDVAERPGSAAVGHEHADELANEWGEESFPASDPPAHY</sequence>
<dbReference type="EMBL" id="CP095045">
    <property type="protein sequence ID" value="UOQ57329.1"/>
    <property type="molecule type" value="Genomic_DNA"/>
</dbReference>
<dbReference type="Proteomes" id="UP000831786">
    <property type="component" value="Chromosome"/>
</dbReference>